<accession>A0AAV5RIS9</accession>
<dbReference type="Proteomes" id="UP001362899">
    <property type="component" value="Unassembled WGS sequence"/>
</dbReference>
<dbReference type="PANTHER" id="PTHR46188">
    <property type="entry name" value="BOLA-LIKE PROTEIN 3"/>
    <property type="match status" value="1"/>
</dbReference>
<dbReference type="SUPFAM" id="SSF82657">
    <property type="entry name" value="BolA-like"/>
    <property type="match status" value="1"/>
</dbReference>
<gene>
    <name evidence="3" type="ORF">DASB73_020650</name>
</gene>
<dbReference type="AlphaFoldDB" id="A0AAV5RIS9"/>
<dbReference type="Gene3D" id="3.30.300.90">
    <property type="entry name" value="BolA-like"/>
    <property type="match status" value="1"/>
</dbReference>
<evidence type="ECO:0000313" key="3">
    <source>
        <dbReference type="EMBL" id="GMM51107.1"/>
    </source>
</evidence>
<evidence type="ECO:0000313" key="4">
    <source>
        <dbReference type="Proteomes" id="UP001362899"/>
    </source>
</evidence>
<proteinExistence type="inferred from homology"/>
<name>A0AAV5RIS9_STABA</name>
<dbReference type="GO" id="GO:0005759">
    <property type="term" value="C:mitochondrial matrix"/>
    <property type="evidence" value="ECO:0007669"/>
    <property type="project" value="TreeGrafter"/>
</dbReference>
<sequence length="118" mass="13324">MLSAYALKSRTLLWSATVSRPTAPRLFAFSVRSFKTHSPLFDAYEEQIANLLKTELKSKDVSVTDISGGCGSMFDIDIKSNEFKGLSKLKQQKLVYKILKEEMSKWHGVHLKTNVPIT</sequence>
<comment type="similarity">
    <text evidence="1 2">Belongs to the BolA/IbaG family.</text>
</comment>
<dbReference type="InterPro" id="IPR036065">
    <property type="entry name" value="BolA-like_sf"/>
</dbReference>
<evidence type="ECO:0000256" key="1">
    <source>
        <dbReference type="ARBA" id="ARBA00005578"/>
    </source>
</evidence>
<dbReference type="EMBL" id="BTGC01000003">
    <property type="protein sequence ID" value="GMM51107.1"/>
    <property type="molecule type" value="Genomic_DNA"/>
</dbReference>
<dbReference type="Pfam" id="PF01722">
    <property type="entry name" value="BolA"/>
    <property type="match status" value="1"/>
</dbReference>
<dbReference type="InterPro" id="IPR002634">
    <property type="entry name" value="BolA"/>
</dbReference>
<reference evidence="3 4" key="1">
    <citation type="journal article" date="2023" name="Elife">
        <title>Identification of key yeast species and microbe-microbe interactions impacting larval growth of Drosophila in the wild.</title>
        <authorList>
            <person name="Mure A."/>
            <person name="Sugiura Y."/>
            <person name="Maeda R."/>
            <person name="Honda K."/>
            <person name="Sakurai N."/>
            <person name="Takahashi Y."/>
            <person name="Watada M."/>
            <person name="Katoh T."/>
            <person name="Gotoh A."/>
            <person name="Gotoh Y."/>
            <person name="Taniguchi I."/>
            <person name="Nakamura K."/>
            <person name="Hayashi T."/>
            <person name="Katayama T."/>
            <person name="Uemura T."/>
            <person name="Hattori Y."/>
        </authorList>
    </citation>
    <scope>NUCLEOTIDE SEQUENCE [LARGE SCALE GENOMIC DNA]</scope>
    <source>
        <strain evidence="3 4">SB-73</strain>
    </source>
</reference>
<evidence type="ECO:0000256" key="2">
    <source>
        <dbReference type="RuleBase" id="RU003860"/>
    </source>
</evidence>
<dbReference type="InterPro" id="IPR052275">
    <property type="entry name" value="Mt_Fe-S_assembly_factor"/>
</dbReference>
<protein>
    <submittedName>
        <fullName evidence="3">Bol3 protein</fullName>
    </submittedName>
</protein>
<comment type="caution">
    <text evidence="3">The sequence shown here is derived from an EMBL/GenBank/DDBJ whole genome shotgun (WGS) entry which is preliminary data.</text>
</comment>
<keyword evidence="4" id="KW-1185">Reference proteome</keyword>
<dbReference type="PANTHER" id="PTHR46188:SF1">
    <property type="entry name" value="BOLA-LIKE PROTEIN 3"/>
    <property type="match status" value="1"/>
</dbReference>
<organism evidence="3 4">
    <name type="scientific">Starmerella bacillaris</name>
    <name type="common">Yeast</name>
    <name type="synonym">Candida zemplinina</name>
    <dbReference type="NCBI Taxonomy" id="1247836"/>
    <lineage>
        <taxon>Eukaryota</taxon>
        <taxon>Fungi</taxon>
        <taxon>Dikarya</taxon>
        <taxon>Ascomycota</taxon>
        <taxon>Saccharomycotina</taxon>
        <taxon>Dipodascomycetes</taxon>
        <taxon>Dipodascales</taxon>
        <taxon>Trichomonascaceae</taxon>
        <taxon>Starmerella</taxon>
    </lineage>
</organism>